<dbReference type="Proteomes" id="UP000567795">
    <property type="component" value="Unassembled WGS sequence"/>
</dbReference>
<keyword evidence="2" id="KW-1185">Reference proteome</keyword>
<dbReference type="RefSeq" id="WP_179816743.1">
    <property type="nucleotide sequence ID" value="NZ_JACBZD010000002.1"/>
</dbReference>
<sequence>MNTIALLERMWDCDPPGLGGTFSVCRDGETTDRLRFLHRAPDRWRILRESKEEIFAAPWLYQRTPGGGWTAEDTGAPGIHHNGRLLAMVRPRNLAIWERREGRPAGDYRFAEEQGQQEDGVRLLRFVSRSDESAAMTAAVDASTGLILTMCYPGHVFQLTDLTFSVPAAYLFQPGAPFPESA</sequence>
<comment type="caution">
    <text evidence="1">The sequence shown here is derived from an EMBL/GenBank/DDBJ whole genome shotgun (WGS) entry which is preliminary data.</text>
</comment>
<evidence type="ECO:0000313" key="1">
    <source>
        <dbReference type="EMBL" id="NYI07805.1"/>
    </source>
</evidence>
<dbReference type="EMBL" id="JACBZD010000002">
    <property type="protein sequence ID" value="NYI07805.1"/>
    <property type="molecule type" value="Genomic_DNA"/>
</dbReference>
<gene>
    <name evidence="1" type="ORF">FHU37_004834</name>
</gene>
<name>A0A853A0A4_9ACTN</name>
<dbReference type="AlphaFoldDB" id="A0A853A0A4"/>
<protein>
    <submittedName>
        <fullName evidence="1">Uncharacterized protein</fullName>
    </submittedName>
</protein>
<reference evidence="1 2" key="1">
    <citation type="submission" date="2020-07" db="EMBL/GenBank/DDBJ databases">
        <title>Sequencing the genomes of 1000 actinobacteria strains.</title>
        <authorList>
            <person name="Klenk H.-P."/>
        </authorList>
    </citation>
    <scope>NUCLEOTIDE SEQUENCE [LARGE SCALE GENOMIC DNA]</scope>
    <source>
        <strain evidence="1 2">DSM 42178</strain>
    </source>
</reference>
<organism evidence="1 2">
    <name type="scientific">Allostreptomyces psammosilenae</name>
    <dbReference type="NCBI Taxonomy" id="1892865"/>
    <lineage>
        <taxon>Bacteria</taxon>
        <taxon>Bacillati</taxon>
        <taxon>Actinomycetota</taxon>
        <taxon>Actinomycetes</taxon>
        <taxon>Kitasatosporales</taxon>
        <taxon>Streptomycetaceae</taxon>
        <taxon>Allostreptomyces</taxon>
    </lineage>
</organism>
<evidence type="ECO:0000313" key="2">
    <source>
        <dbReference type="Proteomes" id="UP000567795"/>
    </source>
</evidence>
<accession>A0A853A0A4</accession>
<proteinExistence type="predicted"/>